<name>A0A6J1ASY9_9ROSI</name>
<sequence>MGNCLKTSRSRQLVEEEEIEEQLGEIREATGFEKGNDDSGKGSIKVKIVLTKVELEWFLLKLKNNNAGKSFEDLLAEMEEARSGKADSWRPSLESIMEDDDPEELGMGRS</sequence>
<dbReference type="AlphaFoldDB" id="A0A6J1ASY9"/>
<gene>
    <name evidence="3" type="primary">LOC110420888</name>
</gene>
<dbReference type="OrthoDB" id="690994at2759"/>
<dbReference type="GeneID" id="110420888"/>
<dbReference type="Proteomes" id="UP000504621">
    <property type="component" value="Unplaced"/>
</dbReference>
<organism evidence="2 3">
    <name type="scientific">Herrania umbratica</name>
    <dbReference type="NCBI Taxonomy" id="108875"/>
    <lineage>
        <taxon>Eukaryota</taxon>
        <taxon>Viridiplantae</taxon>
        <taxon>Streptophyta</taxon>
        <taxon>Embryophyta</taxon>
        <taxon>Tracheophyta</taxon>
        <taxon>Spermatophyta</taxon>
        <taxon>Magnoliopsida</taxon>
        <taxon>eudicotyledons</taxon>
        <taxon>Gunneridae</taxon>
        <taxon>Pentapetalae</taxon>
        <taxon>rosids</taxon>
        <taxon>malvids</taxon>
        <taxon>Malvales</taxon>
        <taxon>Malvaceae</taxon>
        <taxon>Byttnerioideae</taxon>
        <taxon>Herrania</taxon>
    </lineage>
</organism>
<dbReference type="PANTHER" id="PTHR35704">
    <property type="entry name" value="OS02G0254600 PROTEIN"/>
    <property type="match status" value="1"/>
</dbReference>
<accession>A0A6J1ASY9</accession>
<evidence type="ECO:0000313" key="2">
    <source>
        <dbReference type="Proteomes" id="UP000504621"/>
    </source>
</evidence>
<evidence type="ECO:0000256" key="1">
    <source>
        <dbReference type="SAM" id="MobiDB-lite"/>
    </source>
</evidence>
<dbReference type="PANTHER" id="PTHR35704:SF1">
    <property type="entry name" value="OS02G0254600 PROTEIN"/>
    <property type="match status" value="1"/>
</dbReference>
<proteinExistence type="predicted"/>
<evidence type="ECO:0000313" key="3">
    <source>
        <dbReference type="RefSeq" id="XP_021289956.1"/>
    </source>
</evidence>
<feature type="region of interest" description="Disordered" evidence="1">
    <location>
        <begin position="82"/>
        <end position="110"/>
    </location>
</feature>
<keyword evidence="2" id="KW-1185">Reference proteome</keyword>
<protein>
    <submittedName>
        <fullName evidence="3">Uncharacterized protein LOC110420888</fullName>
    </submittedName>
</protein>
<dbReference type="RefSeq" id="XP_021289956.1">
    <property type="nucleotide sequence ID" value="XM_021434281.1"/>
</dbReference>
<reference evidence="3" key="1">
    <citation type="submission" date="2025-08" db="UniProtKB">
        <authorList>
            <consortium name="RefSeq"/>
        </authorList>
    </citation>
    <scope>IDENTIFICATION</scope>
    <source>
        <tissue evidence="3">Leaf</tissue>
    </source>
</reference>